<sequence length="94" mass="10742">MSKATDFINNKCYQLGNPVEPLIFKADALEAISIASKEIEERAVKVYRQLCPCFQRGKCKHYPHNQKQGSQICDMECDRISYLKKQLACISADK</sequence>
<reference evidence="1 2" key="1">
    <citation type="submission" date="2019-09" db="EMBL/GenBank/DDBJ databases">
        <title>In-depth cultivation of the pig gut microbiome towards novel bacterial diversity and tailored functional studies.</title>
        <authorList>
            <person name="Wylensek D."/>
            <person name="Hitch T.C.A."/>
            <person name="Clavel T."/>
        </authorList>
    </citation>
    <scope>NUCLEOTIDE SEQUENCE [LARGE SCALE GENOMIC DNA]</scope>
    <source>
        <strain evidence="1 2">WCA-389-WT-3C</strain>
    </source>
</reference>
<comment type="caution">
    <text evidence="1">The sequence shown here is derived from an EMBL/GenBank/DDBJ whole genome shotgun (WGS) entry which is preliminary data.</text>
</comment>
<accession>A0A7K0JAJ9</accession>
<dbReference type="AlphaFoldDB" id="A0A7K0JAJ9"/>
<proteinExistence type="predicted"/>
<organism evidence="1 2">
    <name type="scientific">Phocaeicola vulgatus</name>
    <name type="common">Bacteroides vulgatus</name>
    <dbReference type="NCBI Taxonomy" id="821"/>
    <lineage>
        <taxon>Bacteria</taxon>
        <taxon>Pseudomonadati</taxon>
        <taxon>Bacteroidota</taxon>
        <taxon>Bacteroidia</taxon>
        <taxon>Bacteroidales</taxon>
        <taxon>Bacteroidaceae</taxon>
        <taxon>Phocaeicola</taxon>
    </lineage>
</organism>
<dbReference type="RefSeq" id="WP_154577134.1">
    <property type="nucleotide sequence ID" value="NZ_VULU01000002.1"/>
</dbReference>
<evidence type="ECO:0000313" key="2">
    <source>
        <dbReference type="Proteomes" id="UP000460950"/>
    </source>
</evidence>
<dbReference type="EMBL" id="VULU01000002">
    <property type="protein sequence ID" value="MSS47001.1"/>
    <property type="molecule type" value="Genomic_DNA"/>
</dbReference>
<gene>
    <name evidence="1" type="ORF">FYJ30_01265</name>
</gene>
<evidence type="ECO:0000313" key="1">
    <source>
        <dbReference type="EMBL" id="MSS47001.1"/>
    </source>
</evidence>
<protein>
    <submittedName>
        <fullName evidence="1">Uncharacterized protein</fullName>
    </submittedName>
</protein>
<dbReference type="Proteomes" id="UP000460950">
    <property type="component" value="Unassembled WGS sequence"/>
</dbReference>
<name>A0A7K0JAJ9_PHOVU</name>